<accession>A0A9D1IDG4</accession>
<name>A0A9D1IDG4_9FIRM</name>
<dbReference type="SUPFAM" id="SSF82549">
    <property type="entry name" value="DAK1/DegV-like"/>
    <property type="match status" value="1"/>
</dbReference>
<dbReference type="Pfam" id="PF02645">
    <property type="entry name" value="DegV"/>
    <property type="match status" value="1"/>
</dbReference>
<dbReference type="AlphaFoldDB" id="A0A9D1IDG4"/>
<comment type="caution">
    <text evidence="2">The sequence shown here is derived from an EMBL/GenBank/DDBJ whole genome shotgun (WGS) entry which is preliminary data.</text>
</comment>
<keyword evidence="1" id="KW-0446">Lipid-binding</keyword>
<evidence type="ECO:0000313" key="3">
    <source>
        <dbReference type="Proteomes" id="UP000824071"/>
    </source>
</evidence>
<reference evidence="2" key="1">
    <citation type="submission" date="2020-10" db="EMBL/GenBank/DDBJ databases">
        <authorList>
            <person name="Gilroy R."/>
        </authorList>
    </citation>
    <scope>NUCLEOTIDE SEQUENCE</scope>
    <source>
        <strain evidence="2">ChiGjej1B1-19959</strain>
    </source>
</reference>
<dbReference type="InterPro" id="IPR050270">
    <property type="entry name" value="DegV_domain_contain"/>
</dbReference>
<dbReference type="Proteomes" id="UP000824071">
    <property type="component" value="Unassembled WGS sequence"/>
</dbReference>
<dbReference type="EMBL" id="DVMW01000011">
    <property type="protein sequence ID" value="HIU35213.1"/>
    <property type="molecule type" value="Genomic_DNA"/>
</dbReference>
<dbReference type="NCBIfam" id="TIGR00762">
    <property type="entry name" value="DegV"/>
    <property type="match status" value="1"/>
</dbReference>
<dbReference type="GO" id="GO:0008289">
    <property type="term" value="F:lipid binding"/>
    <property type="evidence" value="ECO:0007669"/>
    <property type="project" value="UniProtKB-KW"/>
</dbReference>
<dbReference type="PROSITE" id="PS51482">
    <property type="entry name" value="DEGV"/>
    <property type="match status" value="1"/>
</dbReference>
<protein>
    <submittedName>
        <fullName evidence="2">DegV family protein</fullName>
    </submittedName>
</protein>
<dbReference type="InterPro" id="IPR003797">
    <property type="entry name" value="DegV"/>
</dbReference>
<proteinExistence type="predicted"/>
<dbReference type="PANTHER" id="PTHR33434:SF2">
    <property type="entry name" value="FATTY ACID-BINDING PROTEIN TM_1468"/>
    <property type="match status" value="1"/>
</dbReference>
<dbReference type="Gene3D" id="3.30.1180.10">
    <property type="match status" value="1"/>
</dbReference>
<dbReference type="PANTHER" id="PTHR33434">
    <property type="entry name" value="DEGV DOMAIN-CONTAINING PROTEIN DR_1986-RELATED"/>
    <property type="match status" value="1"/>
</dbReference>
<evidence type="ECO:0000313" key="2">
    <source>
        <dbReference type="EMBL" id="HIU35213.1"/>
    </source>
</evidence>
<sequence>MSRTIISTDSPADVPPALCERYGIRVIGLHVALGDKSFTDGVDIGPDDLYAYYRATGALPKTSAVSIAEYRDFFCALTADGADVVHVAFSSRLSATYQNACLAAGEVGRVHVVDSKSLTTGIALLCIYAAELAEAGKDANTIVHELEYRREKAVTTFLLDKLEFLRKGGRCSALTALGANVLGIKPQIVMRDGALTVGKKYRGRLETCQLQYVRDLLAEYEGRIDLSRCFLSHTAGVSDEQLRALQREVQRHAKFREVFVSTVGCTITAHCGERTFTLEFLCK</sequence>
<organism evidence="2 3">
    <name type="scientific">Candidatus Fimenecus excrementigallinarum</name>
    <dbReference type="NCBI Taxonomy" id="2840816"/>
    <lineage>
        <taxon>Bacteria</taxon>
        <taxon>Bacillati</taxon>
        <taxon>Bacillota</taxon>
        <taxon>Clostridia</taxon>
        <taxon>Candidatus Fimenecus</taxon>
    </lineage>
</organism>
<dbReference type="InterPro" id="IPR043168">
    <property type="entry name" value="DegV_C"/>
</dbReference>
<evidence type="ECO:0000256" key="1">
    <source>
        <dbReference type="ARBA" id="ARBA00023121"/>
    </source>
</evidence>
<gene>
    <name evidence="2" type="ORF">IAC53_01215</name>
</gene>
<dbReference type="Gene3D" id="3.40.50.10170">
    <property type="match status" value="1"/>
</dbReference>
<reference evidence="2" key="2">
    <citation type="journal article" date="2021" name="PeerJ">
        <title>Extensive microbial diversity within the chicken gut microbiome revealed by metagenomics and culture.</title>
        <authorList>
            <person name="Gilroy R."/>
            <person name="Ravi A."/>
            <person name="Getino M."/>
            <person name="Pursley I."/>
            <person name="Horton D.L."/>
            <person name="Alikhan N.F."/>
            <person name="Baker D."/>
            <person name="Gharbi K."/>
            <person name="Hall N."/>
            <person name="Watson M."/>
            <person name="Adriaenssens E.M."/>
            <person name="Foster-Nyarko E."/>
            <person name="Jarju S."/>
            <person name="Secka A."/>
            <person name="Antonio M."/>
            <person name="Oren A."/>
            <person name="Chaudhuri R.R."/>
            <person name="La Ragione R."/>
            <person name="Hildebrand F."/>
            <person name="Pallen M.J."/>
        </authorList>
    </citation>
    <scope>NUCLEOTIDE SEQUENCE</scope>
    <source>
        <strain evidence="2">ChiGjej1B1-19959</strain>
    </source>
</reference>